<proteinExistence type="predicted"/>
<sequence length="61" mass="7051">MKTRVVVYELQLEGSEKLKDGVKEFLDEQRNEGAVQVIINRIESFGKKQFVIEAEVSFFSN</sequence>
<accession>A0A6I3SJR8</accession>
<name>A0A6I3SJR8_HELMO</name>
<organism evidence="1 2">
    <name type="scientific">Heliobacterium mobile</name>
    <name type="common">Heliobacillus mobilis</name>
    <dbReference type="NCBI Taxonomy" id="28064"/>
    <lineage>
        <taxon>Bacteria</taxon>
        <taxon>Bacillati</taxon>
        <taxon>Bacillota</taxon>
        <taxon>Clostridia</taxon>
        <taxon>Eubacteriales</taxon>
        <taxon>Heliobacteriaceae</taxon>
        <taxon>Heliobacterium</taxon>
    </lineage>
</organism>
<dbReference type="EMBL" id="WNKU01000008">
    <property type="protein sequence ID" value="MTV49139.1"/>
    <property type="molecule type" value="Genomic_DNA"/>
</dbReference>
<gene>
    <name evidence="1" type="ORF">GJ688_09115</name>
</gene>
<dbReference type="Proteomes" id="UP000430670">
    <property type="component" value="Unassembled WGS sequence"/>
</dbReference>
<keyword evidence="2" id="KW-1185">Reference proteome</keyword>
<protein>
    <submittedName>
        <fullName evidence="1">Uncharacterized protein</fullName>
    </submittedName>
</protein>
<comment type="caution">
    <text evidence="1">The sequence shown here is derived from an EMBL/GenBank/DDBJ whole genome shotgun (WGS) entry which is preliminary data.</text>
</comment>
<dbReference type="RefSeq" id="WP_155476237.1">
    <property type="nucleotide sequence ID" value="NZ_WNKU01000008.1"/>
</dbReference>
<dbReference type="AlphaFoldDB" id="A0A6I3SJR8"/>
<reference evidence="1 2" key="1">
    <citation type="submission" date="2019-11" db="EMBL/GenBank/DDBJ databases">
        <title>Whole-genome sequence of a the green, strictly anaerobic photosynthetic bacterium Heliobacillus mobilis DSM 6151.</title>
        <authorList>
            <person name="Kyndt J.A."/>
            <person name="Meyer T.E."/>
        </authorList>
    </citation>
    <scope>NUCLEOTIDE SEQUENCE [LARGE SCALE GENOMIC DNA]</scope>
    <source>
        <strain evidence="1 2">DSM 6151</strain>
    </source>
</reference>
<evidence type="ECO:0000313" key="2">
    <source>
        <dbReference type="Proteomes" id="UP000430670"/>
    </source>
</evidence>
<evidence type="ECO:0000313" key="1">
    <source>
        <dbReference type="EMBL" id="MTV49139.1"/>
    </source>
</evidence>